<dbReference type="CDD" id="cd10001">
    <property type="entry name" value="HDAC_classII_APAH"/>
    <property type="match status" value="1"/>
</dbReference>
<dbReference type="GO" id="GO:0040029">
    <property type="term" value="P:epigenetic regulation of gene expression"/>
    <property type="evidence" value="ECO:0007669"/>
    <property type="project" value="TreeGrafter"/>
</dbReference>
<dbReference type="InterPro" id="IPR000286">
    <property type="entry name" value="HDACs"/>
</dbReference>
<name>A0A517XKX3_9BACT</name>
<dbReference type="PANTHER" id="PTHR10625:SF17">
    <property type="entry name" value="HISTONE DEACETYLASE 8"/>
    <property type="match status" value="1"/>
</dbReference>
<comment type="similarity">
    <text evidence="2">Belongs to the histone deacetylase family.</text>
</comment>
<dbReference type="Proteomes" id="UP000319576">
    <property type="component" value="Chromosome"/>
</dbReference>
<evidence type="ECO:0000256" key="1">
    <source>
        <dbReference type="ARBA" id="ARBA00001947"/>
    </source>
</evidence>
<dbReference type="GO" id="GO:0046872">
    <property type="term" value="F:metal ion binding"/>
    <property type="evidence" value="ECO:0007669"/>
    <property type="project" value="UniProtKB-KW"/>
</dbReference>
<reference evidence="7 8" key="1">
    <citation type="submission" date="2019-02" db="EMBL/GenBank/DDBJ databases">
        <title>Deep-cultivation of Planctomycetes and their phenomic and genomic characterization uncovers novel biology.</title>
        <authorList>
            <person name="Wiegand S."/>
            <person name="Jogler M."/>
            <person name="Boedeker C."/>
            <person name="Pinto D."/>
            <person name="Vollmers J."/>
            <person name="Rivas-Marin E."/>
            <person name="Kohn T."/>
            <person name="Peeters S.H."/>
            <person name="Heuer A."/>
            <person name="Rast P."/>
            <person name="Oberbeckmann S."/>
            <person name="Bunk B."/>
            <person name="Jeske O."/>
            <person name="Meyerdierks A."/>
            <person name="Storesund J.E."/>
            <person name="Kallscheuer N."/>
            <person name="Luecker S."/>
            <person name="Lage O.M."/>
            <person name="Pohl T."/>
            <person name="Merkel B.J."/>
            <person name="Hornburger P."/>
            <person name="Mueller R.-W."/>
            <person name="Bruemmer F."/>
            <person name="Labrenz M."/>
            <person name="Spormann A.M."/>
            <person name="Op den Camp H."/>
            <person name="Overmann J."/>
            <person name="Amann R."/>
            <person name="Jetten M.S.M."/>
            <person name="Mascher T."/>
            <person name="Medema M.H."/>
            <person name="Devos D.P."/>
            <person name="Kaster A.-K."/>
            <person name="Ovreas L."/>
            <person name="Rohde M."/>
            <person name="Galperin M.Y."/>
            <person name="Jogler C."/>
        </authorList>
    </citation>
    <scope>NUCLEOTIDE SEQUENCE [LARGE SCALE GENOMIC DNA]</scope>
    <source>
        <strain evidence="7 8">ETA_A1</strain>
    </source>
</reference>
<dbReference type="InterPro" id="IPR023801">
    <property type="entry name" value="His_deacetylse_dom"/>
</dbReference>
<dbReference type="Gene3D" id="3.40.800.20">
    <property type="entry name" value="Histone deacetylase domain"/>
    <property type="match status" value="1"/>
</dbReference>
<dbReference type="RefSeq" id="WP_202920549.1">
    <property type="nucleotide sequence ID" value="NZ_CP036273.1"/>
</dbReference>
<keyword evidence="4 7" id="KW-0378">Hydrolase</keyword>
<dbReference type="AlphaFoldDB" id="A0A517XKX3"/>
<evidence type="ECO:0000259" key="6">
    <source>
        <dbReference type="Pfam" id="PF00850"/>
    </source>
</evidence>
<gene>
    <name evidence="7" type="primary">aphA</name>
    <name evidence="7" type="ORF">ETAA1_00440</name>
</gene>
<evidence type="ECO:0000313" key="8">
    <source>
        <dbReference type="Proteomes" id="UP000319576"/>
    </source>
</evidence>
<evidence type="ECO:0000313" key="7">
    <source>
        <dbReference type="EMBL" id="QDU18161.1"/>
    </source>
</evidence>
<dbReference type="InterPro" id="IPR037138">
    <property type="entry name" value="His_deacetylse_dom_sf"/>
</dbReference>
<evidence type="ECO:0000256" key="5">
    <source>
        <dbReference type="ARBA" id="ARBA00022833"/>
    </source>
</evidence>
<evidence type="ECO:0000256" key="2">
    <source>
        <dbReference type="ARBA" id="ARBA00005947"/>
    </source>
</evidence>
<accession>A0A517XKX3</accession>
<keyword evidence="8" id="KW-1185">Reference proteome</keyword>
<dbReference type="EMBL" id="CP036273">
    <property type="protein sequence ID" value="QDU18161.1"/>
    <property type="molecule type" value="Genomic_DNA"/>
</dbReference>
<dbReference type="Pfam" id="PF00850">
    <property type="entry name" value="Hist_deacetyl"/>
    <property type="match status" value="1"/>
</dbReference>
<dbReference type="PANTHER" id="PTHR10625">
    <property type="entry name" value="HISTONE DEACETYLASE HDAC1-RELATED"/>
    <property type="match status" value="1"/>
</dbReference>
<dbReference type="KEGG" id="uli:ETAA1_00440"/>
<sequence>MGVRVICNPNYAAHVPPHEVDNGAVVPPWEVPGRFDAVRAALAAHGGFAFEDAPALSVDVLTGLHDAGYVAHLRDTSAALAGGGGWVMPSVFPFAPGEPRGEAARRGAYCFDTFTAITAGTWAAALGGAAATYRAAELVAAGETRVAYALTRPPGHHAERGRCGGYSFLNNAALAADLLLDLGPVAVLDIDVHHGNGTQHLFYDSPDVLTVSVHGDPAGLFPYFSGFADETGTGRGLGFNLNLPLPPGTGVDGYRPAVAAALERVGRHRPAAVVVAFGADAHEADPIGGMRLPTAYFAELGAAVRALGVPAVVTQEGGYDLATVGACAAAFLAALGDEVSRGAAVPP</sequence>
<feature type="domain" description="Histone deacetylase" evidence="6">
    <location>
        <begin position="30"/>
        <end position="335"/>
    </location>
</feature>
<organism evidence="7 8">
    <name type="scientific">Urbifossiella limnaea</name>
    <dbReference type="NCBI Taxonomy" id="2528023"/>
    <lineage>
        <taxon>Bacteria</taxon>
        <taxon>Pseudomonadati</taxon>
        <taxon>Planctomycetota</taxon>
        <taxon>Planctomycetia</taxon>
        <taxon>Gemmatales</taxon>
        <taxon>Gemmataceae</taxon>
        <taxon>Urbifossiella</taxon>
    </lineage>
</organism>
<protein>
    <submittedName>
        <fullName evidence="7">Acetylpolyamine aminohydrolase</fullName>
    </submittedName>
</protein>
<evidence type="ECO:0000256" key="3">
    <source>
        <dbReference type="ARBA" id="ARBA00022723"/>
    </source>
</evidence>
<dbReference type="GO" id="GO:0016787">
    <property type="term" value="F:hydrolase activity"/>
    <property type="evidence" value="ECO:0007669"/>
    <property type="project" value="UniProtKB-KW"/>
</dbReference>
<dbReference type="InterPro" id="IPR023696">
    <property type="entry name" value="Ureohydrolase_dom_sf"/>
</dbReference>
<keyword evidence="3" id="KW-0479">Metal-binding</keyword>
<dbReference type="PRINTS" id="PR01270">
    <property type="entry name" value="HDASUPER"/>
</dbReference>
<proteinExistence type="inferred from homology"/>
<dbReference type="GO" id="GO:0004407">
    <property type="term" value="F:histone deacetylase activity"/>
    <property type="evidence" value="ECO:0007669"/>
    <property type="project" value="TreeGrafter"/>
</dbReference>
<evidence type="ECO:0000256" key="4">
    <source>
        <dbReference type="ARBA" id="ARBA00022801"/>
    </source>
</evidence>
<comment type="cofactor">
    <cofactor evidence="1">
        <name>Zn(2+)</name>
        <dbReference type="ChEBI" id="CHEBI:29105"/>
    </cofactor>
</comment>
<keyword evidence="5" id="KW-0862">Zinc</keyword>
<dbReference type="SUPFAM" id="SSF52768">
    <property type="entry name" value="Arginase/deacetylase"/>
    <property type="match status" value="1"/>
</dbReference>